<reference evidence="2 3" key="1">
    <citation type="submission" date="2020-04" db="EMBL/GenBank/DDBJ databases">
        <authorList>
            <person name="Hitch T.C.A."/>
            <person name="Wylensek D."/>
            <person name="Clavel T."/>
        </authorList>
    </citation>
    <scope>NUCLEOTIDE SEQUENCE [LARGE SCALE GENOMIC DNA]</scope>
    <source>
        <strain evidence="2 3">WCA3-601-WT-5E</strain>
    </source>
</reference>
<feature type="domain" description="PKD" evidence="1">
    <location>
        <begin position="139"/>
        <end position="199"/>
    </location>
</feature>
<dbReference type="Gene3D" id="2.130.10.10">
    <property type="entry name" value="YVTN repeat-like/Quinoprotein amine dehydrogenase"/>
    <property type="match status" value="1"/>
</dbReference>
<dbReference type="Proteomes" id="UP000520291">
    <property type="component" value="Unassembled WGS sequence"/>
</dbReference>
<dbReference type="SMART" id="SM00089">
    <property type="entry name" value="PKD"/>
    <property type="match status" value="2"/>
</dbReference>
<dbReference type="SMART" id="SM00564">
    <property type="entry name" value="PQQ"/>
    <property type="match status" value="3"/>
</dbReference>
<feature type="domain" description="PKD" evidence="1">
    <location>
        <begin position="42"/>
        <end position="112"/>
    </location>
</feature>
<comment type="caution">
    <text evidence="2">The sequence shown here is derived from an EMBL/GenBank/DDBJ whole genome shotgun (WGS) entry which is preliminary data.</text>
</comment>
<dbReference type="InterPro" id="IPR035986">
    <property type="entry name" value="PKD_dom_sf"/>
</dbReference>
<evidence type="ECO:0000259" key="1">
    <source>
        <dbReference type="PROSITE" id="PS50093"/>
    </source>
</evidence>
<protein>
    <submittedName>
        <fullName evidence="2">PKD domain-containing protein</fullName>
    </submittedName>
</protein>
<organism evidence="2 3">
    <name type="scientific">Bacteroides eggerthii</name>
    <dbReference type="NCBI Taxonomy" id="28111"/>
    <lineage>
        <taxon>Bacteria</taxon>
        <taxon>Pseudomonadati</taxon>
        <taxon>Bacteroidota</taxon>
        <taxon>Bacteroidia</taxon>
        <taxon>Bacteroidales</taxon>
        <taxon>Bacteroidaceae</taxon>
        <taxon>Bacteroides</taxon>
    </lineage>
</organism>
<dbReference type="InterPro" id="IPR015943">
    <property type="entry name" value="WD40/YVTN_repeat-like_dom_sf"/>
</dbReference>
<evidence type="ECO:0000313" key="2">
    <source>
        <dbReference type="EMBL" id="NME85000.1"/>
    </source>
</evidence>
<dbReference type="PROSITE" id="PS51257">
    <property type="entry name" value="PROKAR_LIPOPROTEIN"/>
    <property type="match status" value="1"/>
</dbReference>
<dbReference type="PANTHER" id="PTHR36842:SF1">
    <property type="entry name" value="PROTEIN TOLB"/>
    <property type="match status" value="1"/>
</dbReference>
<accession>A0A7X9S946</accession>
<dbReference type="InterPro" id="IPR022409">
    <property type="entry name" value="PKD/Chitinase_dom"/>
</dbReference>
<proteinExistence type="predicted"/>
<dbReference type="InterPro" id="IPR013783">
    <property type="entry name" value="Ig-like_fold"/>
</dbReference>
<dbReference type="Pfam" id="PF18911">
    <property type="entry name" value="PKD_4"/>
    <property type="match status" value="2"/>
</dbReference>
<dbReference type="InterPro" id="IPR000601">
    <property type="entry name" value="PKD_dom"/>
</dbReference>
<dbReference type="SUPFAM" id="SSF49299">
    <property type="entry name" value="PKD domain"/>
    <property type="match status" value="2"/>
</dbReference>
<dbReference type="InterPro" id="IPR018391">
    <property type="entry name" value="PQQ_b-propeller_rpt"/>
</dbReference>
<dbReference type="Gene3D" id="2.60.40.10">
    <property type="entry name" value="Immunoglobulins"/>
    <property type="match status" value="2"/>
</dbReference>
<sequence length="615" mass="64970">MKNIAYILFSVLLIFVTSCKDEETIYHTAARPGFAVGEQYEVGEAVTFTDATVPNEGTKIVAYLWEFGDADKSTSTEQSPTFVFKKDGIYLVKLTVTDSNGLKVSSQKEITVINPTTPDFTFDKKKYVMGDLTTFTDATTTKSGTTITSYLWEFGDEAGTTSDKQNPTFTYTEAGAYAVKLTVTDSYGLTASITKSVTVLDPSQVIAVQWSSALNGSVTGGSSPALAKNGSAVYMLAGGNGTEPGLLNAYDVLNGSVKWTLNVDAAMVDKHDGGSAKAGAKDIYGSPSVGNNGDIYFIVRDLKDGGAARRLFVFAVKENGEVNWAYPGKDANVYAITPAIDADGNIYVAHRSKEIWKLTSAGACTVNKFGNSAWPGITGGMSLSKDGTAYMFGNGNTGLCAYNTSTATESWLYKDDFGTAPSPAFTGALRSATVTVGTDGTLYSVIDLASGKGAVIALDPNGSLKWKYETAGAIADGGVVLGEDGTVYANGGQASGVNGAGVVALNSDGSLKWHYTTESDAQTVPLIDNRGYIHFITADATYYILKPDGTLFSSQKIGDSTISSPVMDDKGNLYVSVKKDGANVMLCVTSEATSYNTNSAWPMRGQNPQRTGLQK</sequence>
<name>A0A7X9S946_9BACE</name>
<dbReference type="RefSeq" id="WP_168947156.1">
    <property type="nucleotide sequence ID" value="NZ_JABAGL010000003.1"/>
</dbReference>
<evidence type="ECO:0000313" key="3">
    <source>
        <dbReference type="Proteomes" id="UP000520291"/>
    </source>
</evidence>
<dbReference type="PROSITE" id="PS50093">
    <property type="entry name" value="PKD"/>
    <property type="match status" value="2"/>
</dbReference>
<dbReference type="PANTHER" id="PTHR36842">
    <property type="entry name" value="PROTEIN TOLB HOMOLOG"/>
    <property type="match status" value="1"/>
</dbReference>
<dbReference type="CDD" id="cd00146">
    <property type="entry name" value="PKD"/>
    <property type="match status" value="2"/>
</dbReference>
<dbReference type="AlphaFoldDB" id="A0A7X9S946"/>
<dbReference type="EMBL" id="JABAGL010000003">
    <property type="protein sequence ID" value="NME85000.1"/>
    <property type="molecule type" value="Genomic_DNA"/>
</dbReference>
<dbReference type="InterPro" id="IPR011047">
    <property type="entry name" value="Quinoprotein_ADH-like_sf"/>
</dbReference>
<dbReference type="SUPFAM" id="SSF50998">
    <property type="entry name" value="Quinoprotein alcohol dehydrogenase-like"/>
    <property type="match status" value="1"/>
</dbReference>
<gene>
    <name evidence="2" type="ORF">HF841_03010</name>
</gene>